<name>A0AAX7T9I6_ASTCA</name>
<feature type="domain" description="LIM zinc-binding" evidence="9">
    <location>
        <begin position="99"/>
        <end position="160"/>
    </location>
</feature>
<evidence type="ECO:0000259" key="9">
    <source>
        <dbReference type="PROSITE" id="PS50023"/>
    </source>
</evidence>
<dbReference type="CDD" id="cd09427">
    <property type="entry name" value="LIM2_FHL3"/>
    <property type="match status" value="1"/>
</dbReference>
<dbReference type="CDD" id="cd09423">
    <property type="entry name" value="LIM1_FHL3"/>
    <property type="match status" value="1"/>
</dbReference>
<dbReference type="Pfam" id="PF00412">
    <property type="entry name" value="LIM"/>
    <property type="match status" value="3"/>
</dbReference>
<keyword evidence="2 8" id="KW-0479">Metal-binding</keyword>
<dbReference type="SMART" id="SM00132">
    <property type="entry name" value="LIM"/>
    <property type="match status" value="3"/>
</dbReference>
<evidence type="ECO:0000256" key="4">
    <source>
        <dbReference type="ARBA" id="ARBA00022771"/>
    </source>
</evidence>
<evidence type="ECO:0000256" key="8">
    <source>
        <dbReference type="PROSITE-ProRule" id="PRU00125"/>
    </source>
</evidence>
<keyword evidence="5 8" id="KW-0862">Zinc</keyword>
<dbReference type="PROSITE" id="PS00478">
    <property type="entry name" value="LIM_DOMAIN_1"/>
    <property type="match status" value="3"/>
</dbReference>
<sequence>MSDRFDCKNCNESLYGRKYILAEDNPHCIPCYDRLYANTCQECKEIIGHNAKELFYENRHYHEHCFRCFRCDRSLADEPFTSQDDALVCSDCYRNEFSSKCVACDKTVMPGSRMLEYDGSTWHEDCFACHGCEKPIGTEAFIPDKNNYYCVPCYEGRFAPQCSHCKKALTKGGVTYKDEVWHKECFLCTGCKTPLAGQPFTSQGESPYCVKCFSNLYAKKCAGCNTAITGESCLVPGGGGRRPKDGIEVKISHHPAQPLLGLRLSWDLRAEAAKVIKRRCADGWTTEEESGLRLAHDPKVFLLPTSSSHLKSLDDCLCLRGLIFKRLPAQYILCFLRISPV</sequence>
<dbReference type="GeneTree" id="ENSGT00950000183028"/>
<reference evidence="10" key="2">
    <citation type="submission" date="2025-08" db="UniProtKB">
        <authorList>
            <consortium name="Ensembl"/>
        </authorList>
    </citation>
    <scope>IDENTIFICATION</scope>
</reference>
<keyword evidence="3" id="KW-0677">Repeat</keyword>
<dbReference type="GO" id="GO:0030018">
    <property type="term" value="C:Z disc"/>
    <property type="evidence" value="ECO:0007669"/>
    <property type="project" value="TreeGrafter"/>
</dbReference>
<reference evidence="10" key="1">
    <citation type="submission" date="2018-05" db="EMBL/GenBank/DDBJ databases">
        <authorList>
            <person name="Datahose"/>
        </authorList>
    </citation>
    <scope>NUCLEOTIDE SEQUENCE</scope>
</reference>
<reference evidence="10" key="3">
    <citation type="submission" date="2025-09" db="UniProtKB">
        <authorList>
            <consortium name="Ensembl"/>
        </authorList>
    </citation>
    <scope>IDENTIFICATION</scope>
</reference>
<evidence type="ECO:0000256" key="5">
    <source>
        <dbReference type="ARBA" id="ARBA00022833"/>
    </source>
</evidence>
<accession>A0AAX7T9I6</accession>
<keyword evidence="6 8" id="KW-0440">LIM domain</keyword>
<evidence type="ECO:0000256" key="1">
    <source>
        <dbReference type="ARBA" id="ARBA00004123"/>
    </source>
</evidence>
<protein>
    <recommendedName>
        <fullName evidence="9">LIM zinc-binding domain-containing protein</fullName>
    </recommendedName>
</protein>
<dbReference type="GO" id="GO:0008270">
    <property type="term" value="F:zinc ion binding"/>
    <property type="evidence" value="ECO:0007669"/>
    <property type="project" value="UniProtKB-KW"/>
</dbReference>
<dbReference type="CDD" id="cd09346">
    <property type="entry name" value="LIM3_FHL"/>
    <property type="match status" value="1"/>
</dbReference>
<dbReference type="Proteomes" id="UP000265100">
    <property type="component" value="Chromosome 22"/>
</dbReference>
<evidence type="ECO:0000256" key="3">
    <source>
        <dbReference type="ARBA" id="ARBA00022737"/>
    </source>
</evidence>
<dbReference type="Gene3D" id="2.10.110.10">
    <property type="entry name" value="Cysteine Rich Protein"/>
    <property type="match status" value="3"/>
</dbReference>
<dbReference type="Ensembl" id="ENSACLT00000055409.1">
    <property type="protein sequence ID" value="ENSACLP00000053574.1"/>
    <property type="gene ID" value="ENSACLG00000004926.2"/>
</dbReference>
<keyword evidence="11" id="KW-1185">Reference proteome</keyword>
<dbReference type="GO" id="GO:0001725">
    <property type="term" value="C:stress fiber"/>
    <property type="evidence" value="ECO:0007669"/>
    <property type="project" value="TreeGrafter"/>
</dbReference>
<keyword evidence="4" id="KW-0863">Zinc-finger</keyword>
<dbReference type="PROSITE" id="PS50023">
    <property type="entry name" value="LIM_DOMAIN_2"/>
    <property type="match status" value="3"/>
</dbReference>
<dbReference type="Pfam" id="PF25076">
    <property type="entry name" value="LIM_FHL2-3_N"/>
    <property type="match status" value="1"/>
</dbReference>
<dbReference type="InterPro" id="IPR001781">
    <property type="entry name" value="Znf_LIM"/>
</dbReference>
<evidence type="ECO:0000313" key="10">
    <source>
        <dbReference type="Ensembl" id="ENSACLP00000053574.1"/>
    </source>
</evidence>
<dbReference type="PANTHER" id="PTHR24205:SF5">
    <property type="entry name" value="FOUR AND A HALF LIM DOMAINS PROTEIN 3"/>
    <property type="match status" value="1"/>
</dbReference>
<evidence type="ECO:0000256" key="2">
    <source>
        <dbReference type="ARBA" id="ARBA00022723"/>
    </source>
</evidence>
<dbReference type="FunFam" id="2.10.110.10:FF:000052">
    <property type="entry name" value="Four and a half LIM domains 1"/>
    <property type="match status" value="1"/>
</dbReference>
<dbReference type="FunFam" id="2.10.110.10:FF:000013">
    <property type="entry name" value="Four and a half LIM domains 1"/>
    <property type="match status" value="1"/>
</dbReference>
<proteinExistence type="predicted"/>
<organism evidence="10 11">
    <name type="scientific">Astatotilapia calliptera</name>
    <name type="common">Eastern happy</name>
    <name type="synonym">Chromis callipterus</name>
    <dbReference type="NCBI Taxonomy" id="8154"/>
    <lineage>
        <taxon>Eukaryota</taxon>
        <taxon>Metazoa</taxon>
        <taxon>Chordata</taxon>
        <taxon>Craniata</taxon>
        <taxon>Vertebrata</taxon>
        <taxon>Euteleostomi</taxon>
        <taxon>Actinopterygii</taxon>
        <taxon>Neopterygii</taxon>
        <taxon>Teleostei</taxon>
        <taxon>Neoteleostei</taxon>
        <taxon>Acanthomorphata</taxon>
        <taxon>Ovalentaria</taxon>
        <taxon>Cichlomorphae</taxon>
        <taxon>Cichliformes</taxon>
        <taxon>Cichlidae</taxon>
        <taxon>African cichlids</taxon>
        <taxon>Pseudocrenilabrinae</taxon>
        <taxon>Haplochromini</taxon>
        <taxon>Astatotilapia</taxon>
    </lineage>
</organism>
<dbReference type="FunFam" id="2.10.110.10:FF:000030">
    <property type="entry name" value="Four and a half LIM domains protein 2"/>
    <property type="match status" value="1"/>
</dbReference>
<dbReference type="GO" id="GO:0003712">
    <property type="term" value="F:transcription coregulator activity"/>
    <property type="evidence" value="ECO:0007669"/>
    <property type="project" value="TreeGrafter"/>
</dbReference>
<evidence type="ECO:0000256" key="6">
    <source>
        <dbReference type="ARBA" id="ARBA00023038"/>
    </source>
</evidence>
<dbReference type="GO" id="GO:0005634">
    <property type="term" value="C:nucleus"/>
    <property type="evidence" value="ECO:0007669"/>
    <property type="project" value="UniProtKB-SubCell"/>
</dbReference>
<dbReference type="PANTHER" id="PTHR24205">
    <property type="entry name" value="FOUR AND A HALF LIM DOMAINS PROTEIN"/>
    <property type="match status" value="1"/>
</dbReference>
<evidence type="ECO:0000313" key="11">
    <source>
        <dbReference type="Proteomes" id="UP000265100"/>
    </source>
</evidence>
<dbReference type="AlphaFoldDB" id="A0AAX7T9I6"/>
<dbReference type="GO" id="GO:0030036">
    <property type="term" value="P:actin cytoskeleton organization"/>
    <property type="evidence" value="ECO:0007669"/>
    <property type="project" value="TreeGrafter"/>
</dbReference>
<dbReference type="SUPFAM" id="SSF57716">
    <property type="entry name" value="Glucocorticoid receptor-like (DNA-binding domain)"/>
    <property type="match status" value="4"/>
</dbReference>
<dbReference type="InterPro" id="IPR056807">
    <property type="entry name" value="LIM_FHL1/2/3/5_N"/>
</dbReference>
<dbReference type="GO" id="GO:0003779">
    <property type="term" value="F:actin binding"/>
    <property type="evidence" value="ECO:0007669"/>
    <property type="project" value="TreeGrafter"/>
</dbReference>
<evidence type="ECO:0000256" key="7">
    <source>
        <dbReference type="ARBA" id="ARBA00023242"/>
    </source>
</evidence>
<keyword evidence="7" id="KW-0539">Nucleus</keyword>
<feature type="domain" description="LIM zinc-binding" evidence="9">
    <location>
        <begin position="38"/>
        <end position="98"/>
    </location>
</feature>
<comment type="subcellular location">
    <subcellularLocation>
        <location evidence="1">Nucleus</location>
    </subcellularLocation>
</comment>
<feature type="domain" description="LIM zinc-binding" evidence="9">
    <location>
        <begin position="161"/>
        <end position="219"/>
    </location>
</feature>